<dbReference type="EMBL" id="AP026802">
    <property type="protein sequence ID" value="BDR57999.1"/>
    <property type="molecule type" value="Genomic_DNA"/>
</dbReference>
<dbReference type="PANTHER" id="PTHR43479">
    <property type="entry name" value="ACREF/ENVCD OPERON REPRESSOR-RELATED"/>
    <property type="match status" value="1"/>
</dbReference>
<evidence type="ECO:0000313" key="4">
    <source>
        <dbReference type="EMBL" id="BDR57999.1"/>
    </source>
</evidence>
<dbReference type="AlphaFoldDB" id="A0AAU9D2N8"/>
<evidence type="ECO:0000259" key="3">
    <source>
        <dbReference type="PROSITE" id="PS50977"/>
    </source>
</evidence>
<dbReference type="PROSITE" id="PS50977">
    <property type="entry name" value="HTH_TETR_2"/>
    <property type="match status" value="1"/>
</dbReference>
<feature type="domain" description="HTH tetR-type" evidence="3">
    <location>
        <begin position="6"/>
        <end position="66"/>
    </location>
</feature>
<sequence length="193" mass="22124">MAGKTNYTKCKIVETTIIELQNADYHDLSLRKLAGKVGLTTGAFYKHFKSRDELFTEVTAVISNRIDQNIEQAIRENSSTSAKEKILIFANQLLQSFADQPHLMNFLFFNPIASKALSFSPDEVERFPLLALITNLIHELALSTNLEHDENFLFVQFWAFIQGYAVLLDRKITKYEPEVLRCTLNQFLLESSK</sequence>
<evidence type="ECO:0000313" key="5">
    <source>
        <dbReference type="Proteomes" id="UP001321861"/>
    </source>
</evidence>
<feature type="DNA-binding region" description="H-T-H motif" evidence="2">
    <location>
        <begin position="29"/>
        <end position="48"/>
    </location>
</feature>
<reference evidence="4 5" key="1">
    <citation type="journal article" date="2023" name="Microbiol. Spectr.">
        <title>Symbiosis of Carpenter Bees with Uncharacterized Lactic Acid Bacteria Showing NAD Auxotrophy.</title>
        <authorList>
            <person name="Kawasaki S."/>
            <person name="Ozawa K."/>
            <person name="Mori T."/>
            <person name="Yamamoto A."/>
            <person name="Ito M."/>
            <person name="Ohkuma M."/>
            <person name="Sakamoto M."/>
            <person name="Matsutani M."/>
        </authorList>
    </citation>
    <scope>NUCLEOTIDE SEQUENCE [LARGE SCALE GENOMIC DNA]</scope>
    <source>
        <strain evidence="4 5">XA3</strain>
    </source>
</reference>
<dbReference type="InterPro" id="IPR050624">
    <property type="entry name" value="HTH-type_Tx_Regulator"/>
</dbReference>
<proteinExistence type="predicted"/>
<dbReference type="Pfam" id="PF00440">
    <property type="entry name" value="TetR_N"/>
    <property type="match status" value="1"/>
</dbReference>
<dbReference type="InterPro" id="IPR001647">
    <property type="entry name" value="HTH_TetR"/>
</dbReference>
<keyword evidence="1 2" id="KW-0238">DNA-binding</keyword>
<evidence type="ECO:0000256" key="2">
    <source>
        <dbReference type="PROSITE-ProRule" id="PRU00335"/>
    </source>
</evidence>
<accession>A0AAU9D2N8</accession>
<evidence type="ECO:0000256" key="1">
    <source>
        <dbReference type="ARBA" id="ARBA00023125"/>
    </source>
</evidence>
<dbReference type="Proteomes" id="UP001321861">
    <property type="component" value="Chromosome"/>
</dbReference>
<dbReference type="RefSeq" id="WP_317635923.1">
    <property type="nucleotide sequence ID" value="NZ_AP026802.1"/>
</dbReference>
<dbReference type="GO" id="GO:0003677">
    <property type="term" value="F:DNA binding"/>
    <property type="evidence" value="ECO:0007669"/>
    <property type="project" value="UniProtKB-UniRule"/>
</dbReference>
<dbReference type="Gene3D" id="1.10.357.10">
    <property type="entry name" value="Tetracycline Repressor, domain 2"/>
    <property type="match status" value="1"/>
</dbReference>
<keyword evidence="5" id="KW-1185">Reference proteome</keyword>
<gene>
    <name evidence="4" type="ORF">XA3_04400</name>
</gene>
<dbReference type="PANTHER" id="PTHR43479:SF20">
    <property type="entry name" value="HTH TETR-TYPE DOMAIN-CONTAINING PROTEIN"/>
    <property type="match status" value="1"/>
</dbReference>
<name>A0AAU9D2N8_9LACO</name>
<dbReference type="KEGG" id="xap:XA3_04400"/>
<dbReference type="SUPFAM" id="SSF46689">
    <property type="entry name" value="Homeodomain-like"/>
    <property type="match status" value="1"/>
</dbReference>
<protein>
    <submittedName>
        <fullName evidence="4">TetR family transcriptional regulator</fullName>
    </submittedName>
</protein>
<organism evidence="4 5">
    <name type="scientific">Xylocopilactobacillus apicola</name>
    <dbReference type="NCBI Taxonomy" id="2932184"/>
    <lineage>
        <taxon>Bacteria</taxon>
        <taxon>Bacillati</taxon>
        <taxon>Bacillota</taxon>
        <taxon>Bacilli</taxon>
        <taxon>Lactobacillales</taxon>
        <taxon>Lactobacillaceae</taxon>
        <taxon>Xylocopilactobacillus</taxon>
    </lineage>
</organism>
<dbReference type="InterPro" id="IPR009057">
    <property type="entry name" value="Homeodomain-like_sf"/>
</dbReference>